<evidence type="ECO:0000256" key="4">
    <source>
        <dbReference type="ARBA" id="ARBA00023163"/>
    </source>
</evidence>
<dbReference type="GO" id="GO:0006351">
    <property type="term" value="P:DNA-templated transcription"/>
    <property type="evidence" value="ECO:0007669"/>
    <property type="project" value="InterPro"/>
</dbReference>
<evidence type="ECO:0000256" key="2">
    <source>
        <dbReference type="ARBA" id="ARBA00009430"/>
    </source>
</evidence>
<evidence type="ECO:0000313" key="7">
    <source>
        <dbReference type="Proteomes" id="UP000664859"/>
    </source>
</evidence>
<dbReference type="GO" id="GO:0000428">
    <property type="term" value="C:DNA-directed RNA polymerase complex"/>
    <property type="evidence" value="ECO:0007669"/>
    <property type="project" value="UniProtKB-KW"/>
</dbReference>
<proteinExistence type="inferred from homology"/>
<organism evidence="6 7">
    <name type="scientific">Tribonema minus</name>
    <dbReference type="NCBI Taxonomy" id="303371"/>
    <lineage>
        <taxon>Eukaryota</taxon>
        <taxon>Sar</taxon>
        <taxon>Stramenopiles</taxon>
        <taxon>Ochrophyta</taxon>
        <taxon>PX clade</taxon>
        <taxon>Xanthophyceae</taxon>
        <taxon>Tribonematales</taxon>
        <taxon>Tribonemataceae</taxon>
        <taxon>Tribonema</taxon>
    </lineage>
</organism>
<feature type="non-terminal residue" evidence="6">
    <location>
        <position position="343"/>
    </location>
</feature>
<dbReference type="GO" id="GO:0005730">
    <property type="term" value="C:nucleolus"/>
    <property type="evidence" value="ECO:0007669"/>
    <property type="project" value="UniProtKB-SubCell"/>
</dbReference>
<dbReference type="Pfam" id="PF06870">
    <property type="entry name" value="RNA_pol_I_A49"/>
    <property type="match status" value="1"/>
</dbReference>
<comment type="caution">
    <text evidence="6">The sequence shown here is derived from an EMBL/GenBank/DDBJ whole genome shotgun (WGS) entry which is preliminary data.</text>
</comment>
<evidence type="ECO:0000256" key="3">
    <source>
        <dbReference type="ARBA" id="ARBA00022478"/>
    </source>
</evidence>
<reference evidence="6" key="1">
    <citation type="submission" date="2021-02" db="EMBL/GenBank/DDBJ databases">
        <title>First Annotated Genome of the Yellow-green Alga Tribonema minus.</title>
        <authorList>
            <person name="Mahan K.M."/>
        </authorList>
    </citation>
    <scope>NUCLEOTIDE SEQUENCE</scope>
    <source>
        <strain evidence="6">UTEX B ZZ1240</strain>
    </source>
</reference>
<dbReference type="EMBL" id="JAFCMP010000351">
    <property type="protein sequence ID" value="KAG5180898.1"/>
    <property type="molecule type" value="Genomic_DNA"/>
</dbReference>
<gene>
    <name evidence="6" type="ORF">JKP88DRAFT_322795</name>
</gene>
<dbReference type="InterPro" id="IPR009668">
    <property type="entry name" value="RNA_pol-assoc_fac_A49-like"/>
</dbReference>
<evidence type="ECO:0000256" key="5">
    <source>
        <dbReference type="ARBA" id="ARBA00023242"/>
    </source>
</evidence>
<evidence type="ECO:0000313" key="6">
    <source>
        <dbReference type="EMBL" id="KAG5180898.1"/>
    </source>
</evidence>
<accession>A0A835YUF0</accession>
<keyword evidence="5" id="KW-0539">Nucleus</keyword>
<name>A0A835YUF0_9STRA</name>
<comment type="similarity">
    <text evidence="2">Belongs to the eukaryotic RPA49/POLR1E RNA polymerase subunit family.</text>
</comment>
<keyword evidence="7" id="KW-1185">Reference proteome</keyword>
<comment type="subcellular location">
    <subcellularLocation>
        <location evidence="1">Nucleus</location>
        <location evidence="1">Nucleolus</location>
    </subcellularLocation>
</comment>
<dbReference type="Proteomes" id="UP000664859">
    <property type="component" value="Unassembled WGS sequence"/>
</dbReference>
<dbReference type="PANTHER" id="PTHR14440">
    <property type="entry name" value="DNA-DIRECTED RNA POLYMERASE I SUBUNIT RPA49"/>
    <property type="match status" value="1"/>
</dbReference>
<protein>
    <submittedName>
        <fullName evidence="6">Uncharacterized protein</fullName>
    </submittedName>
</protein>
<dbReference type="GO" id="GO:0003677">
    <property type="term" value="F:DNA binding"/>
    <property type="evidence" value="ECO:0007669"/>
    <property type="project" value="InterPro"/>
</dbReference>
<sequence>MAALLTFGVNAAVGGGAEALALCAYMVGVKHPDKDKITLYPAGHCYALRASVKGLETSRELEGPMALAADATSKDRRQALTDSFGSRRQQAAARARAAGVITADAVVGMDGYALKDRCQALVISRRQHAAAHARGAGVVTADAAVGMDALTSAFGAANDDDDDVPKEVADAAAAAVAEARRGFLPPFHEDAALPEDVYVVTEIMGPDVQHALERKLKSEIAEQAGGVSQWLEDALDESQNFNLAAGSPYFKERLAALQRRGKSDSSTRRALLPILYLGHLLSFAAEPPLIRNKDALAFAEKINAPEVVARKFLADFTSKESDSSGKVSNGPGTVFGTVSPWCA</sequence>
<keyword evidence="4" id="KW-0804">Transcription</keyword>
<dbReference type="AlphaFoldDB" id="A0A835YUF0"/>
<keyword evidence="3" id="KW-0240">DNA-directed RNA polymerase</keyword>
<evidence type="ECO:0000256" key="1">
    <source>
        <dbReference type="ARBA" id="ARBA00004604"/>
    </source>
</evidence>